<accession>A0A7S1BZM3</accession>
<feature type="domain" description="HMG box" evidence="6">
    <location>
        <begin position="253"/>
        <end position="321"/>
    </location>
</feature>
<feature type="region of interest" description="Disordered" evidence="5">
    <location>
        <begin position="439"/>
        <end position="473"/>
    </location>
</feature>
<feature type="region of interest" description="Disordered" evidence="5">
    <location>
        <begin position="215"/>
        <end position="254"/>
    </location>
</feature>
<name>A0A7S1BZM3_9STRA</name>
<dbReference type="AlphaFoldDB" id="A0A7S1BZM3"/>
<evidence type="ECO:0000256" key="3">
    <source>
        <dbReference type="ARBA" id="ARBA00023242"/>
    </source>
</evidence>
<dbReference type="GO" id="GO:0003677">
    <property type="term" value="F:DNA binding"/>
    <property type="evidence" value="ECO:0007669"/>
    <property type="project" value="UniProtKB-UniRule"/>
</dbReference>
<dbReference type="Pfam" id="PF00505">
    <property type="entry name" value="HMG_box"/>
    <property type="match status" value="2"/>
</dbReference>
<feature type="region of interest" description="Disordered" evidence="5">
    <location>
        <begin position="1"/>
        <end position="34"/>
    </location>
</feature>
<proteinExistence type="predicted"/>
<feature type="compositionally biased region" description="Basic and acidic residues" evidence="5">
    <location>
        <begin position="106"/>
        <end position="118"/>
    </location>
</feature>
<dbReference type="PANTHER" id="PTHR48112:SF32">
    <property type="entry name" value="HIGH MOBILITY GROUP PROTEIN B3"/>
    <property type="match status" value="1"/>
</dbReference>
<evidence type="ECO:0000313" key="7">
    <source>
        <dbReference type="EMBL" id="CAD8900922.1"/>
    </source>
</evidence>
<feature type="DNA-binding region" description="HMG box" evidence="4">
    <location>
        <begin position="146"/>
        <end position="214"/>
    </location>
</feature>
<dbReference type="PROSITE" id="PS50118">
    <property type="entry name" value="HMG_BOX_2"/>
    <property type="match status" value="2"/>
</dbReference>
<comment type="subcellular location">
    <subcellularLocation>
        <location evidence="1">Nucleus</location>
    </subcellularLocation>
</comment>
<gene>
    <name evidence="7" type="ORF">CHYS00102_LOCUS28141</name>
</gene>
<keyword evidence="3 4" id="KW-0539">Nucleus</keyword>
<evidence type="ECO:0000256" key="4">
    <source>
        <dbReference type="PROSITE-ProRule" id="PRU00267"/>
    </source>
</evidence>
<dbReference type="InterPro" id="IPR009071">
    <property type="entry name" value="HMG_box_dom"/>
</dbReference>
<feature type="region of interest" description="Disordered" evidence="5">
    <location>
        <begin position="48"/>
        <end position="83"/>
    </location>
</feature>
<dbReference type="SMART" id="SM00398">
    <property type="entry name" value="HMG"/>
    <property type="match status" value="2"/>
</dbReference>
<dbReference type="InterPro" id="IPR036910">
    <property type="entry name" value="HMG_box_dom_sf"/>
</dbReference>
<dbReference type="Gene3D" id="1.10.30.10">
    <property type="entry name" value="High mobility group box domain"/>
    <property type="match status" value="2"/>
</dbReference>
<reference evidence="7" key="1">
    <citation type="submission" date="2021-01" db="EMBL/GenBank/DDBJ databases">
        <authorList>
            <person name="Corre E."/>
            <person name="Pelletier E."/>
            <person name="Niang G."/>
            <person name="Scheremetjew M."/>
            <person name="Finn R."/>
            <person name="Kale V."/>
            <person name="Holt S."/>
            <person name="Cochrane G."/>
            <person name="Meng A."/>
            <person name="Brown T."/>
            <person name="Cohen L."/>
        </authorList>
    </citation>
    <scope>NUCLEOTIDE SEQUENCE</scope>
    <source>
        <strain evidence="7">308</strain>
    </source>
</reference>
<organism evidence="7">
    <name type="scientific">Corethron hystrix</name>
    <dbReference type="NCBI Taxonomy" id="216773"/>
    <lineage>
        <taxon>Eukaryota</taxon>
        <taxon>Sar</taxon>
        <taxon>Stramenopiles</taxon>
        <taxon>Ochrophyta</taxon>
        <taxon>Bacillariophyta</taxon>
        <taxon>Coscinodiscophyceae</taxon>
        <taxon>Corethrophycidae</taxon>
        <taxon>Corethrales</taxon>
        <taxon>Corethraceae</taxon>
        <taxon>Corethron</taxon>
    </lineage>
</organism>
<sequence>MSPTNEESAIMLRKSSRRATSQRKSSEITPAKKLRHVLMTPCEKLLNSKDEKEKGESCSFIEKGTSKSQLKSEKEDVVPPQSSLSSCVDIFFETLSRPPPPSGECFKSKEEESKKTDRTSLSSSVKIVQKKAKRPKTKSSRDHNKPRKNSNAFFLFFDAQRKVILQKHPDLAWYEVRDKITELYSDLPQDQLKSLKDRAAKLGKEHVKRIDEYRNGKKKLLADKNVKEKQKKRQRGKTSNISHNKTARDPLRPKRPMNAYLLYTQTKMGEMRAQNPNMPYSEVREKVLQMYNDLPYSERQALQAQSKENGKKYAQRMKEYKGLKIEEKKGTVKEKKGRENRCETEMHDKLAGLHNSQKDTGLTCSEKDVDYFEDDNPKHKGGIFFKDNNLKQTGKNISKAVPSLKSSNINKEVYSKQKGNIEKDQKDKQDGIVTAEFNGGFENHAHNSSKTTAGARNPSGNAPRFPQSKKKTCRKKLSLPLNRPLLGPCLLCNSSVTSCDFNKLICCLPDNGKVCPLGSWYHQHCHVPPVFIAPRPRDGWKCLACSIGIKQQPFNQTSSSSIRSKKQTSLNVWKNFYLTPNAQQFKIPYLMKELKRVKSTIDSTLTTLRKSEDMERTYLDDRQVQKELSSGSRPPVTLVSAQLQIVTCKTKIRNILRSLKKYVGSCHPSLPDPRFDNPHSSHDNDSIDVSDILCTVCHSGEASDGNDIFLCDGKG</sequence>
<dbReference type="EMBL" id="HBFR01038563">
    <property type="protein sequence ID" value="CAD8900922.1"/>
    <property type="molecule type" value="Transcribed_RNA"/>
</dbReference>
<evidence type="ECO:0000256" key="5">
    <source>
        <dbReference type="SAM" id="MobiDB-lite"/>
    </source>
</evidence>
<dbReference type="InterPro" id="IPR050342">
    <property type="entry name" value="HMGB"/>
</dbReference>
<feature type="DNA-binding region" description="HMG box" evidence="4">
    <location>
        <begin position="253"/>
        <end position="321"/>
    </location>
</feature>
<dbReference type="SUPFAM" id="SSF47095">
    <property type="entry name" value="HMG-box"/>
    <property type="match status" value="2"/>
</dbReference>
<feature type="region of interest" description="Disordered" evidence="5">
    <location>
        <begin position="95"/>
        <end position="147"/>
    </location>
</feature>
<dbReference type="PANTHER" id="PTHR48112">
    <property type="entry name" value="HIGH MOBILITY GROUP PROTEIN DSP1"/>
    <property type="match status" value="1"/>
</dbReference>
<feature type="compositionally biased region" description="Polar residues" evidence="5">
    <location>
        <begin position="446"/>
        <end position="460"/>
    </location>
</feature>
<dbReference type="GO" id="GO:0005634">
    <property type="term" value="C:nucleus"/>
    <property type="evidence" value="ECO:0007669"/>
    <property type="project" value="UniProtKB-SubCell"/>
</dbReference>
<keyword evidence="2 4" id="KW-0238">DNA-binding</keyword>
<feature type="compositionally biased region" description="Basic residues" evidence="5">
    <location>
        <begin position="128"/>
        <end position="147"/>
    </location>
</feature>
<evidence type="ECO:0000256" key="1">
    <source>
        <dbReference type="ARBA" id="ARBA00004123"/>
    </source>
</evidence>
<protein>
    <recommendedName>
        <fullName evidence="6">HMG box domain-containing protein</fullName>
    </recommendedName>
</protein>
<feature type="compositionally biased region" description="Basic and acidic residues" evidence="5">
    <location>
        <begin position="215"/>
        <end position="228"/>
    </location>
</feature>
<evidence type="ECO:0000256" key="2">
    <source>
        <dbReference type="ARBA" id="ARBA00023125"/>
    </source>
</evidence>
<feature type="domain" description="HMG box" evidence="6">
    <location>
        <begin position="146"/>
        <end position="214"/>
    </location>
</feature>
<evidence type="ECO:0000259" key="6">
    <source>
        <dbReference type="PROSITE" id="PS50118"/>
    </source>
</evidence>